<dbReference type="PROSITE" id="PS50238">
    <property type="entry name" value="RHOGAP"/>
    <property type="match status" value="1"/>
</dbReference>
<feature type="region of interest" description="Disordered" evidence="2">
    <location>
        <begin position="360"/>
        <end position="379"/>
    </location>
</feature>
<evidence type="ECO:0000313" key="5">
    <source>
        <dbReference type="EMBL" id="KAG2172592.1"/>
    </source>
</evidence>
<dbReference type="GO" id="GO:0005096">
    <property type="term" value="F:GTPase activator activity"/>
    <property type="evidence" value="ECO:0007669"/>
    <property type="project" value="UniProtKB-KW"/>
</dbReference>
<reference evidence="5" key="1">
    <citation type="submission" date="2020-12" db="EMBL/GenBank/DDBJ databases">
        <title>Metabolic potential, ecology and presence of endohyphal bacteria is reflected in genomic diversity of Mucoromycotina.</title>
        <authorList>
            <person name="Muszewska A."/>
            <person name="Okrasinska A."/>
            <person name="Steczkiewicz K."/>
            <person name="Drgas O."/>
            <person name="Orlowska M."/>
            <person name="Perlinska-Lenart U."/>
            <person name="Aleksandrzak-Piekarczyk T."/>
            <person name="Szatraj K."/>
            <person name="Zielenkiewicz U."/>
            <person name="Pilsyk S."/>
            <person name="Malc E."/>
            <person name="Mieczkowski P."/>
            <person name="Kruszewska J.S."/>
            <person name="Biernat P."/>
            <person name="Pawlowska J."/>
        </authorList>
    </citation>
    <scope>NUCLEOTIDE SEQUENCE</scope>
    <source>
        <strain evidence="5">WA0000051536</strain>
    </source>
</reference>
<dbReference type="SMART" id="SM00324">
    <property type="entry name" value="RhoGAP"/>
    <property type="match status" value="1"/>
</dbReference>
<gene>
    <name evidence="5" type="ORF">INT44_002607</name>
</gene>
<feature type="non-terminal residue" evidence="5">
    <location>
        <position position="1"/>
    </location>
</feature>
<accession>A0A8H7PER4</accession>
<keyword evidence="1" id="KW-0343">GTPase activation</keyword>
<protein>
    <recommendedName>
        <fullName evidence="4">Rho-GAP domain-containing protein</fullName>
    </recommendedName>
</protein>
<evidence type="ECO:0000259" key="4">
    <source>
        <dbReference type="PROSITE" id="PS50238"/>
    </source>
</evidence>
<feature type="compositionally biased region" description="Pro residues" evidence="2">
    <location>
        <begin position="464"/>
        <end position="474"/>
    </location>
</feature>
<dbReference type="Pfam" id="PF00620">
    <property type="entry name" value="RhoGAP"/>
    <property type="match status" value="1"/>
</dbReference>
<feature type="signal peptide" evidence="3">
    <location>
        <begin position="1"/>
        <end position="20"/>
    </location>
</feature>
<dbReference type="InterPro" id="IPR000198">
    <property type="entry name" value="RhoGAP_dom"/>
</dbReference>
<feature type="region of interest" description="Disordered" evidence="2">
    <location>
        <begin position="396"/>
        <end position="613"/>
    </location>
</feature>
<feature type="compositionally biased region" description="Polar residues" evidence="2">
    <location>
        <begin position="512"/>
        <end position="522"/>
    </location>
</feature>
<evidence type="ECO:0000256" key="3">
    <source>
        <dbReference type="SAM" id="SignalP"/>
    </source>
</evidence>
<dbReference type="GO" id="GO:0060237">
    <property type="term" value="P:regulation of fungal-type cell wall organization"/>
    <property type="evidence" value="ECO:0007669"/>
    <property type="project" value="TreeGrafter"/>
</dbReference>
<evidence type="ECO:0000256" key="2">
    <source>
        <dbReference type="SAM" id="MobiDB-lite"/>
    </source>
</evidence>
<dbReference type="InterPro" id="IPR051025">
    <property type="entry name" value="RhoGAP"/>
</dbReference>
<dbReference type="SUPFAM" id="SSF48350">
    <property type="entry name" value="GTPase activation domain, GAP"/>
    <property type="match status" value="1"/>
</dbReference>
<comment type="caution">
    <text evidence="5">The sequence shown here is derived from an EMBL/GenBank/DDBJ whole genome shotgun (WGS) entry which is preliminary data.</text>
</comment>
<feature type="compositionally biased region" description="Pro residues" evidence="2">
    <location>
        <begin position="318"/>
        <end position="330"/>
    </location>
</feature>
<feature type="chain" id="PRO_5034673326" description="Rho-GAP domain-containing protein" evidence="3">
    <location>
        <begin position="21"/>
        <end position="613"/>
    </location>
</feature>
<proteinExistence type="predicted"/>
<evidence type="ECO:0000256" key="1">
    <source>
        <dbReference type="ARBA" id="ARBA00022468"/>
    </source>
</evidence>
<dbReference type="Gene3D" id="1.10.555.10">
    <property type="entry name" value="Rho GTPase activation protein"/>
    <property type="match status" value="1"/>
</dbReference>
<dbReference type="PANTHER" id="PTHR15228">
    <property type="entry name" value="SPERMATHECAL PHYSIOLOGY VARIANT"/>
    <property type="match status" value="1"/>
</dbReference>
<keyword evidence="3" id="KW-0732">Signal</keyword>
<dbReference type="GO" id="GO:0007165">
    <property type="term" value="P:signal transduction"/>
    <property type="evidence" value="ECO:0007669"/>
    <property type="project" value="InterPro"/>
</dbReference>
<dbReference type="InterPro" id="IPR008936">
    <property type="entry name" value="Rho_GTPase_activation_prot"/>
</dbReference>
<evidence type="ECO:0000313" key="6">
    <source>
        <dbReference type="Proteomes" id="UP000612746"/>
    </source>
</evidence>
<organism evidence="5 6">
    <name type="scientific">Umbelopsis vinacea</name>
    <dbReference type="NCBI Taxonomy" id="44442"/>
    <lineage>
        <taxon>Eukaryota</taxon>
        <taxon>Fungi</taxon>
        <taxon>Fungi incertae sedis</taxon>
        <taxon>Mucoromycota</taxon>
        <taxon>Mucoromycotina</taxon>
        <taxon>Umbelopsidomycetes</taxon>
        <taxon>Umbelopsidales</taxon>
        <taxon>Umbelopsidaceae</taxon>
        <taxon>Umbelopsis</taxon>
    </lineage>
</organism>
<name>A0A8H7PER4_9FUNG</name>
<dbReference type="Proteomes" id="UP000612746">
    <property type="component" value="Unassembled WGS sequence"/>
</dbReference>
<feature type="domain" description="Rho-GAP" evidence="4">
    <location>
        <begin position="82"/>
        <end position="298"/>
    </location>
</feature>
<dbReference type="AlphaFoldDB" id="A0A8H7PER4"/>
<keyword evidence="6" id="KW-1185">Reference proteome</keyword>
<dbReference type="GO" id="GO:0005938">
    <property type="term" value="C:cell cortex"/>
    <property type="evidence" value="ECO:0007669"/>
    <property type="project" value="TreeGrafter"/>
</dbReference>
<feature type="compositionally biased region" description="Low complexity" evidence="2">
    <location>
        <begin position="523"/>
        <end position="541"/>
    </location>
</feature>
<sequence length="613" mass="68501">QTNTIFFFFKTFCYFSFAMANYDRPGIVSESQKNVVLAWWKKVTAANPKAENFQRLRVPVVEKGVFGIPLVESIKYAYSTISYMDDETNEQCYGVIPTIVAKCGSFLKEEGLYVEGIFRLSGSAKRIAMLQTFFDTPPHYGSQLDWRGYTVHDAANVMRRFLNYLPDPVIPRQFYHTFRELIGKAHCTILGWKGDCFSNRGYSSSDDQSLPDDDALIEAFQRMIERLPLPNQFLLLYILDMLSLFALNCKSHRMDASNLAAVFAPGLLSHPDDQMSPAQYRRSQRVLEFLIDHQGSLTMPPACVLDNQFIPNASRLFTPPPPTSSTPSIPPAATTPKSEAAKLPLSPIETLDLLVGPLPSHTSQRPTTIAAESPHRPERSYTMFEPTHLKDSEFNLALDSPVRPSPLKRSLTLPSKRQKYGENEPTQVVHVGRNGSQASKRSGWKHIKRVSSERRINDGTSPEPLSPTTPPLPQPSKSETTNIAPPPPAQKFLWDVSLDEEDEDDQKRSHNPPASSQESLTRTSVDSTPDPPTDSSSPQSTNGVKHHHQKMSQQDSVSSEERQPVNMAEGSSSEGFRAAMRRNTIGKLFGKHPVRRSSKDEADGEEIEKGPSP</sequence>
<dbReference type="EMBL" id="JAEPRA010000022">
    <property type="protein sequence ID" value="KAG2172592.1"/>
    <property type="molecule type" value="Genomic_DNA"/>
</dbReference>
<dbReference type="OrthoDB" id="3196451at2759"/>
<feature type="region of interest" description="Disordered" evidence="2">
    <location>
        <begin position="315"/>
        <end position="339"/>
    </location>
</feature>
<dbReference type="PANTHER" id="PTHR15228:SF25">
    <property type="entry name" value="F-BAR DOMAIN-CONTAINING PROTEIN"/>
    <property type="match status" value="1"/>
</dbReference>